<evidence type="ECO:0000313" key="1">
    <source>
        <dbReference type="EMBL" id="SVD82699.1"/>
    </source>
</evidence>
<feature type="non-terminal residue" evidence="1">
    <location>
        <position position="121"/>
    </location>
</feature>
<accession>A0A382YI85</accession>
<sequence>MKKFFYSFVFFLFLNLNLLISAEIVIDQDEWPCKLHHLEPPKQTDYWPGKEINLDSKWKNDSDVRDLVNYITNHANSIDQGKKVIDDFSNKFNDKNIKEKKFDLVFSGIFQEMSLYLSFAK</sequence>
<name>A0A382YI85_9ZZZZ</name>
<dbReference type="EMBL" id="UINC01175858">
    <property type="protein sequence ID" value="SVD82699.1"/>
    <property type="molecule type" value="Genomic_DNA"/>
</dbReference>
<gene>
    <name evidence="1" type="ORF">METZ01_LOCUS435553</name>
</gene>
<reference evidence="1" key="1">
    <citation type="submission" date="2018-05" db="EMBL/GenBank/DDBJ databases">
        <authorList>
            <person name="Lanie J.A."/>
            <person name="Ng W.-L."/>
            <person name="Kazmierczak K.M."/>
            <person name="Andrzejewski T.M."/>
            <person name="Davidsen T.M."/>
            <person name="Wayne K.J."/>
            <person name="Tettelin H."/>
            <person name="Glass J.I."/>
            <person name="Rusch D."/>
            <person name="Podicherti R."/>
            <person name="Tsui H.-C.T."/>
            <person name="Winkler M.E."/>
        </authorList>
    </citation>
    <scope>NUCLEOTIDE SEQUENCE</scope>
</reference>
<proteinExistence type="predicted"/>
<organism evidence="1">
    <name type="scientific">marine metagenome</name>
    <dbReference type="NCBI Taxonomy" id="408172"/>
    <lineage>
        <taxon>unclassified sequences</taxon>
        <taxon>metagenomes</taxon>
        <taxon>ecological metagenomes</taxon>
    </lineage>
</organism>
<protein>
    <submittedName>
        <fullName evidence="1">Uncharacterized protein</fullName>
    </submittedName>
</protein>
<dbReference type="AlphaFoldDB" id="A0A382YI85"/>